<accession>A0ABR0NCW1</accession>
<protein>
    <recommendedName>
        <fullName evidence="3">Transmembrane protein</fullName>
    </recommendedName>
</protein>
<keyword evidence="2" id="KW-1185">Reference proteome</keyword>
<evidence type="ECO:0000313" key="2">
    <source>
        <dbReference type="Proteomes" id="UP001358586"/>
    </source>
</evidence>
<comment type="caution">
    <text evidence="1">The sequence shown here is derived from an EMBL/GenBank/DDBJ whole genome shotgun (WGS) entry which is preliminary data.</text>
</comment>
<evidence type="ECO:0008006" key="3">
    <source>
        <dbReference type="Google" id="ProtNLM"/>
    </source>
</evidence>
<organism evidence="1 2">
    <name type="scientific">Gossypium arboreum</name>
    <name type="common">Tree cotton</name>
    <name type="synonym">Gossypium nanking</name>
    <dbReference type="NCBI Taxonomy" id="29729"/>
    <lineage>
        <taxon>Eukaryota</taxon>
        <taxon>Viridiplantae</taxon>
        <taxon>Streptophyta</taxon>
        <taxon>Embryophyta</taxon>
        <taxon>Tracheophyta</taxon>
        <taxon>Spermatophyta</taxon>
        <taxon>Magnoliopsida</taxon>
        <taxon>eudicotyledons</taxon>
        <taxon>Gunneridae</taxon>
        <taxon>Pentapetalae</taxon>
        <taxon>rosids</taxon>
        <taxon>malvids</taxon>
        <taxon>Malvales</taxon>
        <taxon>Malvaceae</taxon>
        <taxon>Malvoideae</taxon>
        <taxon>Gossypium</taxon>
    </lineage>
</organism>
<sequence>MAKGSTFGWVRVAVGIWHLVAKGAAVWVAKVCGGFGRMKCVAYGGGCDDLRVAIDFGKEKCGEGKNREGATKKGV</sequence>
<gene>
    <name evidence="1" type="ORF">PVK06_033971</name>
</gene>
<name>A0ABR0NCW1_GOSAR</name>
<evidence type="ECO:0000313" key="1">
    <source>
        <dbReference type="EMBL" id="KAK5792845.1"/>
    </source>
</evidence>
<dbReference type="Proteomes" id="UP001358586">
    <property type="component" value="Chromosome 10"/>
</dbReference>
<dbReference type="EMBL" id="JARKNE010000010">
    <property type="protein sequence ID" value="KAK5792845.1"/>
    <property type="molecule type" value="Genomic_DNA"/>
</dbReference>
<reference evidence="1 2" key="1">
    <citation type="submission" date="2023-03" db="EMBL/GenBank/DDBJ databases">
        <title>WGS of Gossypium arboreum.</title>
        <authorList>
            <person name="Yu D."/>
        </authorList>
    </citation>
    <scope>NUCLEOTIDE SEQUENCE [LARGE SCALE GENOMIC DNA]</scope>
    <source>
        <tissue evidence="1">Leaf</tissue>
    </source>
</reference>
<proteinExistence type="predicted"/>